<dbReference type="OrthoDB" id="9967381at2"/>
<feature type="transmembrane region" description="Helical" evidence="1">
    <location>
        <begin position="6"/>
        <end position="30"/>
    </location>
</feature>
<keyword evidence="1" id="KW-0812">Transmembrane</keyword>
<evidence type="ECO:0000313" key="2">
    <source>
        <dbReference type="EMBL" id="AXF57548.1"/>
    </source>
</evidence>
<gene>
    <name evidence="2" type="ORF">DT065_17190</name>
</gene>
<feature type="transmembrane region" description="Helical" evidence="1">
    <location>
        <begin position="42"/>
        <end position="64"/>
    </location>
</feature>
<keyword evidence="1" id="KW-0472">Membrane</keyword>
<keyword evidence="1" id="KW-1133">Transmembrane helix</keyword>
<accession>A0A345C2W7</accession>
<protein>
    <submittedName>
        <fullName evidence="2">Uncharacterized protein</fullName>
    </submittedName>
</protein>
<dbReference type="KEGG" id="rue:DT065_17190"/>
<name>A0A345C2W7_9BACI</name>
<sequence>MDIFVSILAVIVVLSLIYFILASLNIAAHAYIIKSGASYRKILGHTALIMAVVIILGLIFWSFIW</sequence>
<dbReference type="AlphaFoldDB" id="A0A345C2W7"/>
<keyword evidence="3" id="KW-1185">Reference proteome</keyword>
<evidence type="ECO:0000313" key="3">
    <source>
        <dbReference type="Proteomes" id="UP000252100"/>
    </source>
</evidence>
<dbReference type="EMBL" id="CP031092">
    <property type="protein sequence ID" value="AXF57548.1"/>
    <property type="molecule type" value="Genomic_DNA"/>
</dbReference>
<dbReference type="Proteomes" id="UP000252100">
    <property type="component" value="Chromosome"/>
</dbReference>
<evidence type="ECO:0000256" key="1">
    <source>
        <dbReference type="SAM" id="Phobius"/>
    </source>
</evidence>
<reference evidence="2 3" key="1">
    <citation type="journal article" date="2018" name="J. Microbiol.">
        <title>Salicibibacter kimchii gen. nov., sp. nov., a moderately halophilic and alkalitolerant bacterium in the family Bacillaceae, isolated from kimchi.</title>
        <authorList>
            <person name="Jang J.Y."/>
            <person name="Oh Y.J."/>
            <person name="Lim S.K."/>
            <person name="Park H.K."/>
            <person name="Lee C."/>
            <person name="Kim J.Y."/>
            <person name="Lee M.A."/>
            <person name="Choi H.J."/>
        </authorList>
    </citation>
    <scope>NUCLEOTIDE SEQUENCE [LARGE SCALE GENOMIC DNA]</scope>
    <source>
        <strain evidence="2 3">NKC1-1</strain>
    </source>
</reference>
<proteinExistence type="predicted"/>
<dbReference type="RefSeq" id="WP_114375473.1">
    <property type="nucleotide sequence ID" value="NZ_CP031092.1"/>
</dbReference>
<organism evidence="2 3">
    <name type="scientific">Salicibibacter kimchii</name>
    <dbReference type="NCBI Taxonomy" id="2099786"/>
    <lineage>
        <taxon>Bacteria</taxon>
        <taxon>Bacillati</taxon>
        <taxon>Bacillota</taxon>
        <taxon>Bacilli</taxon>
        <taxon>Bacillales</taxon>
        <taxon>Bacillaceae</taxon>
        <taxon>Salicibibacter</taxon>
    </lineage>
</organism>